<accession>A0ABN2W6N9</accession>
<protein>
    <recommendedName>
        <fullName evidence="4">MFS transporter</fullName>
    </recommendedName>
</protein>
<dbReference type="InterPro" id="IPR008523">
    <property type="entry name" value="DUF805"/>
</dbReference>
<comment type="caution">
    <text evidence="2">The sequence shown here is derived from an EMBL/GenBank/DDBJ whole genome shotgun (WGS) entry which is preliminary data.</text>
</comment>
<keyword evidence="1" id="KW-0472">Membrane</keyword>
<dbReference type="Pfam" id="PF05656">
    <property type="entry name" value="DUF805"/>
    <property type="match status" value="1"/>
</dbReference>
<evidence type="ECO:0008006" key="4">
    <source>
        <dbReference type="Google" id="ProtNLM"/>
    </source>
</evidence>
<keyword evidence="1" id="KW-1133">Transmembrane helix</keyword>
<evidence type="ECO:0000313" key="2">
    <source>
        <dbReference type="EMBL" id="GAA2085201.1"/>
    </source>
</evidence>
<gene>
    <name evidence="2" type="ORF">GCM10009821_28360</name>
</gene>
<evidence type="ECO:0000256" key="1">
    <source>
        <dbReference type="SAM" id="Phobius"/>
    </source>
</evidence>
<dbReference type="Proteomes" id="UP001501480">
    <property type="component" value="Unassembled WGS sequence"/>
</dbReference>
<feature type="transmembrane region" description="Helical" evidence="1">
    <location>
        <begin position="34"/>
        <end position="55"/>
    </location>
</feature>
<reference evidence="2 3" key="1">
    <citation type="journal article" date="2019" name="Int. J. Syst. Evol. Microbiol.">
        <title>The Global Catalogue of Microorganisms (GCM) 10K type strain sequencing project: providing services to taxonomists for standard genome sequencing and annotation.</title>
        <authorList>
            <consortium name="The Broad Institute Genomics Platform"/>
            <consortium name="The Broad Institute Genome Sequencing Center for Infectious Disease"/>
            <person name="Wu L."/>
            <person name="Ma J."/>
        </authorList>
    </citation>
    <scope>NUCLEOTIDE SEQUENCE [LARGE SCALE GENOMIC DNA]</scope>
    <source>
        <strain evidence="2 3">JCM 15749</strain>
    </source>
</reference>
<organism evidence="2 3">
    <name type="scientific">Aeromicrobium halocynthiae</name>
    <dbReference type="NCBI Taxonomy" id="560557"/>
    <lineage>
        <taxon>Bacteria</taxon>
        <taxon>Bacillati</taxon>
        <taxon>Actinomycetota</taxon>
        <taxon>Actinomycetes</taxon>
        <taxon>Propionibacteriales</taxon>
        <taxon>Nocardioidaceae</taxon>
        <taxon>Aeromicrobium</taxon>
    </lineage>
</organism>
<evidence type="ECO:0000313" key="3">
    <source>
        <dbReference type="Proteomes" id="UP001501480"/>
    </source>
</evidence>
<proteinExistence type="predicted"/>
<keyword evidence="1" id="KW-0812">Transmembrane</keyword>
<keyword evidence="3" id="KW-1185">Reference proteome</keyword>
<sequence>MAAGVFGVGFVVQLGILASSFVTSADPAGRAASIVFLARTVVGAVTYAILLAAAVTRRLHDRGHRGRWALYRWRCRSRASAS</sequence>
<name>A0ABN2W6N9_9ACTN</name>
<dbReference type="EMBL" id="BAAAPY010000015">
    <property type="protein sequence ID" value="GAA2085201.1"/>
    <property type="molecule type" value="Genomic_DNA"/>
</dbReference>